<evidence type="ECO:0000313" key="2">
    <source>
        <dbReference type="Proteomes" id="UP000324222"/>
    </source>
</evidence>
<dbReference type="EMBL" id="VSRR010038546">
    <property type="protein sequence ID" value="MPC74257.1"/>
    <property type="molecule type" value="Genomic_DNA"/>
</dbReference>
<organism evidence="1 2">
    <name type="scientific">Portunus trituberculatus</name>
    <name type="common">Swimming crab</name>
    <name type="synonym">Neptunus trituberculatus</name>
    <dbReference type="NCBI Taxonomy" id="210409"/>
    <lineage>
        <taxon>Eukaryota</taxon>
        <taxon>Metazoa</taxon>
        <taxon>Ecdysozoa</taxon>
        <taxon>Arthropoda</taxon>
        <taxon>Crustacea</taxon>
        <taxon>Multicrustacea</taxon>
        <taxon>Malacostraca</taxon>
        <taxon>Eumalacostraca</taxon>
        <taxon>Eucarida</taxon>
        <taxon>Decapoda</taxon>
        <taxon>Pleocyemata</taxon>
        <taxon>Brachyura</taxon>
        <taxon>Eubrachyura</taxon>
        <taxon>Portunoidea</taxon>
        <taxon>Portunidae</taxon>
        <taxon>Portuninae</taxon>
        <taxon>Portunus</taxon>
    </lineage>
</organism>
<reference evidence="1 2" key="1">
    <citation type="submission" date="2019-05" db="EMBL/GenBank/DDBJ databases">
        <title>Another draft genome of Portunus trituberculatus and its Hox gene families provides insights of decapod evolution.</title>
        <authorList>
            <person name="Jeong J.-H."/>
            <person name="Song I."/>
            <person name="Kim S."/>
            <person name="Choi T."/>
            <person name="Kim D."/>
            <person name="Ryu S."/>
            <person name="Kim W."/>
        </authorList>
    </citation>
    <scope>NUCLEOTIDE SEQUENCE [LARGE SCALE GENOMIC DNA]</scope>
    <source>
        <tissue evidence="1">Muscle</tissue>
    </source>
</reference>
<keyword evidence="2" id="KW-1185">Reference proteome</keyword>
<protein>
    <submittedName>
        <fullName evidence="1">Uncharacterized protein</fullName>
    </submittedName>
</protein>
<sequence length="78" mass="9027">MPLNRERASAQLVSLPLTQSENFFRQREKKGRTSRSLPLDALNCRYVVHVEPHRHSGEVPMSQEPLLRYPQLPYVDVG</sequence>
<dbReference type="AlphaFoldDB" id="A0A5B7HYC4"/>
<gene>
    <name evidence="1" type="ORF">E2C01_068611</name>
</gene>
<dbReference type="Proteomes" id="UP000324222">
    <property type="component" value="Unassembled WGS sequence"/>
</dbReference>
<proteinExistence type="predicted"/>
<evidence type="ECO:0000313" key="1">
    <source>
        <dbReference type="EMBL" id="MPC74257.1"/>
    </source>
</evidence>
<comment type="caution">
    <text evidence="1">The sequence shown here is derived from an EMBL/GenBank/DDBJ whole genome shotgun (WGS) entry which is preliminary data.</text>
</comment>
<name>A0A5B7HYC4_PORTR</name>
<accession>A0A5B7HYC4</accession>